<keyword evidence="3" id="KW-1185">Reference proteome</keyword>
<dbReference type="Proteomes" id="UP000078529">
    <property type="component" value="Unassembled WGS sequence"/>
</dbReference>
<accession>A0A175RTD5</accession>
<evidence type="ECO:0000256" key="1">
    <source>
        <dbReference type="SAM" id="MobiDB-lite"/>
    </source>
</evidence>
<reference evidence="2 3" key="1">
    <citation type="journal article" date="2016" name="Front. Microbiol.">
        <title>Genomic Resource of Rice Seed Associated Bacteria.</title>
        <authorList>
            <person name="Midha S."/>
            <person name="Bansal K."/>
            <person name="Sharma S."/>
            <person name="Kumar N."/>
            <person name="Patil P.P."/>
            <person name="Chaudhry V."/>
            <person name="Patil P.B."/>
        </authorList>
    </citation>
    <scope>NUCLEOTIDE SEQUENCE [LARGE SCALE GENOMIC DNA]</scope>
    <source>
        <strain evidence="2 3">NS365</strain>
    </source>
</reference>
<dbReference type="EMBL" id="LDQA01000013">
    <property type="protein sequence ID" value="KTR07085.1"/>
    <property type="molecule type" value="Genomic_DNA"/>
</dbReference>
<protein>
    <submittedName>
        <fullName evidence="2">Uncharacterized protein</fullName>
    </submittedName>
</protein>
<dbReference type="AlphaFoldDB" id="A0A175RTD5"/>
<gene>
    <name evidence="2" type="ORF">NS365_05215</name>
</gene>
<dbReference type="PATRIC" id="fig|401562.4.peg.653"/>
<feature type="region of interest" description="Disordered" evidence="1">
    <location>
        <begin position="52"/>
        <end position="74"/>
    </location>
</feature>
<organism evidence="2 3">
    <name type="scientific">Aureimonas ureilytica</name>
    <dbReference type="NCBI Taxonomy" id="401562"/>
    <lineage>
        <taxon>Bacteria</taxon>
        <taxon>Pseudomonadati</taxon>
        <taxon>Pseudomonadota</taxon>
        <taxon>Alphaproteobacteria</taxon>
        <taxon>Hyphomicrobiales</taxon>
        <taxon>Aurantimonadaceae</taxon>
        <taxon>Aureimonas</taxon>
    </lineage>
</organism>
<proteinExistence type="predicted"/>
<name>A0A175RTD5_9HYPH</name>
<evidence type="ECO:0000313" key="2">
    <source>
        <dbReference type="EMBL" id="KTR07085.1"/>
    </source>
</evidence>
<evidence type="ECO:0000313" key="3">
    <source>
        <dbReference type="Proteomes" id="UP000078529"/>
    </source>
</evidence>
<sequence>MALTVGGLTIENGTDRVSISGSIDLALDKRGLEQARELKTAINAIVDALEKKGDLPETSADQNAPTKRVRNPFG</sequence>
<comment type="caution">
    <text evidence="2">The sequence shown here is derived from an EMBL/GenBank/DDBJ whole genome shotgun (WGS) entry which is preliminary data.</text>
</comment>